<evidence type="ECO:0000259" key="1">
    <source>
        <dbReference type="PROSITE" id="PS50943"/>
    </source>
</evidence>
<proteinExistence type="predicted"/>
<comment type="caution">
    <text evidence="2">The sequence shown here is derived from an EMBL/GenBank/DDBJ whole genome shotgun (WGS) entry which is preliminary data.</text>
</comment>
<keyword evidence="3" id="KW-1185">Reference proteome</keyword>
<dbReference type="CDD" id="cd00093">
    <property type="entry name" value="HTH_XRE"/>
    <property type="match status" value="1"/>
</dbReference>
<keyword evidence="2" id="KW-0238">DNA-binding</keyword>
<dbReference type="PANTHER" id="PTHR37301">
    <property type="entry name" value="DNA-BINDING PROTEIN-RELATED"/>
    <property type="match status" value="1"/>
</dbReference>
<sequence length="111" mass="12601">MRYPNVHLDQSWLYRTNSHAIWYSGCMVDTSNAPREDYRNLWKLLIDRGIRKGELRDLAGLSSSTITKLGRNQTVTTATLGRICKALDCSPNDILAFEDCYEEGTGDGRNE</sequence>
<accession>A0ABS2SM17</accession>
<dbReference type="EMBL" id="JAFBCP010000001">
    <property type="protein sequence ID" value="MBM7817312.1"/>
    <property type="molecule type" value="Genomic_DNA"/>
</dbReference>
<dbReference type="InterPro" id="IPR010982">
    <property type="entry name" value="Lambda_DNA-bd_dom_sf"/>
</dbReference>
<dbReference type="Gene3D" id="1.10.260.40">
    <property type="entry name" value="lambda repressor-like DNA-binding domains"/>
    <property type="match status" value="1"/>
</dbReference>
<dbReference type="Pfam" id="PF13443">
    <property type="entry name" value="HTH_26"/>
    <property type="match status" value="1"/>
</dbReference>
<name>A0ABS2SM17_9MICO</name>
<feature type="domain" description="HTH cro/C1-type" evidence="1">
    <location>
        <begin position="57"/>
        <end position="94"/>
    </location>
</feature>
<dbReference type="PROSITE" id="PS50943">
    <property type="entry name" value="HTH_CROC1"/>
    <property type="match status" value="1"/>
</dbReference>
<protein>
    <submittedName>
        <fullName evidence="2">DNA-binding Xre family transcriptional regulator</fullName>
    </submittedName>
</protein>
<dbReference type="GO" id="GO:0003677">
    <property type="term" value="F:DNA binding"/>
    <property type="evidence" value="ECO:0007669"/>
    <property type="project" value="UniProtKB-KW"/>
</dbReference>
<evidence type="ECO:0000313" key="3">
    <source>
        <dbReference type="Proteomes" id="UP000809290"/>
    </source>
</evidence>
<reference evidence="2 3" key="1">
    <citation type="submission" date="2021-01" db="EMBL/GenBank/DDBJ databases">
        <title>Sequencing the genomes of 1000 actinobacteria strains.</title>
        <authorList>
            <person name="Klenk H.-P."/>
        </authorList>
    </citation>
    <scope>NUCLEOTIDE SEQUENCE [LARGE SCALE GENOMIC DNA]</scope>
    <source>
        <strain evidence="2 3">DSM 13657</strain>
    </source>
</reference>
<organism evidence="2 3">
    <name type="scientific">Brevibacterium paucivorans</name>
    <dbReference type="NCBI Taxonomy" id="170994"/>
    <lineage>
        <taxon>Bacteria</taxon>
        <taxon>Bacillati</taxon>
        <taxon>Actinomycetota</taxon>
        <taxon>Actinomycetes</taxon>
        <taxon>Micrococcales</taxon>
        <taxon>Brevibacteriaceae</taxon>
        <taxon>Brevibacterium</taxon>
    </lineage>
</organism>
<dbReference type="PANTHER" id="PTHR37301:SF1">
    <property type="entry name" value="DNA-BINDING PROTEIN"/>
    <property type="match status" value="1"/>
</dbReference>
<evidence type="ECO:0000313" key="2">
    <source>
        <dbReference type="EMBL" id="MBM7817312.1"/>
    </source>
</evidence>
<dbReference type="Proteomes" id="UP000809290">
    <property type="component" value="Unassembled WGS sequence"/>
</dbReference>
<dbReference type="InterPro" id="IPR001387">
    <property type="entry name" value="Cro/C1-type_HTH"/>
</dbReference>
<gene>
    <name evidence="2" type="ORF">JOE56_002006</name>
</gene>
<dbReference type="SUPFAM" id="SSF47413">
    <property type="entry name" value="lambda repressor-like DNA-binding domains"/>
    <property type="match status" value="1"/>
</dbReference>